<evidence type="ECO:0000313" key="2">
    <source>
        <dbReference type="Proteomes" id="UP001152795"/>
    </source>
</evidence>
<feature type="non-terminal residue" evidence="1">
    <location>
        <position position="107"/>
    </location>
</feature>
<proteinExistence type="predicted"/>
<dbReference type="Proteomes" id="UP001152795">
    <property type="component" value="Unassembled WGS sequence"/>
</dbReference>
<name>A0A7D9IUV3_PARCT</name>
<evidence type="ECO:0000313" key="1">
    <source>
        <dbReference type="EMBL" id="CAB4017567.1"/>
    </source>
</evidence>
<sequence length="107" mass="12085">MATEELTRVLGHPGKFQVLLTALLSLNNVFVCWNHLGMAFLAAKTKHHCTVKNSSDIGHLVPLVKKNGKEQWDGCKLYSKYNSSEKVECSSGWTYYLPDREQTIISE</sequence>
<dbReference type="EMBL" id="CACRXK020009605">
    <property type="protein sequence ID" value="CAB4017567.1"/>
    <property type="molecule type" value="Genomic_DNA"/>
</dbReference>
<reference evidence="1" key="1">
    <citation type="submission" date="2020-04" db="EMBL/GenBank/DDBJ databases">
        <authorList>
            <person name="Alioto T."/>
            <person name="Alioto T."/>
            <person name="Gomez Garrido J."/>
        </authorList>
    </citation>
    <scope>NUCLEOTIDE SEQUENCE</scope>
    <source>
        <strain evidence="1">A484AB</strain>
    </source>
</reference>
<accession>A0A7D9IUV3</accession>
<gene>
    <name evidence="1" type="ORF">PACLA_8A039562</name>
</gene>
<organism evidence="1 2">
    <name type="scientific">Paramuricea clavata</name>
    <name type="common">Red gorgonian</name>
    <name type="synonym">Violescent sea-whip</name>
    <dbReference type="NCBI Taxonomy" id="317549"/>
    <lineage>
        <taxon>Eukaryota</taxon>
        <taxon>Metazoa</taxon>
        <taxon>Cnidaria</taxon>
        <taxon>Anthozoa</taxon>
        <taxon>Octocorallia</taxon>
        <taxon>Malacalcyonacea</taxon>
        <taxon>Plexauridae</taxon>
        <taxon>Paramuricea</taxon>
    </lineage>
</organism>
<keyword evidence="2" id="KW-1185">Reference proteome</keyword>
<protein>
    <submittedName>
        <fullName evidence="1">Uncharacterized protein</fullName>
    </submittedName>
</protein>
<dbReference type="AlphaFoldDB" id="A0A7D9IUV3"/>
<comment type="caution">
    <text evidence="1">The sequence shown here is derived from an EMBL/GenBank/DDBJ whole genome shotgun (WGS) entry which is preliminary data.</text>
</comment>
<dbReference type="OrthoDB" id="3936150at2759"/>